<feature type="compositionally biased region" description="Basic and acidic residues" evidence="1">
    <location>
        <begin position="9"/>
        <end position="18"/>
    </location>
</feature>
<protein>
    <submittedName>
        <fullName evidence="2">Uncharacterized protein</fullName>
    </submittedName>
</protein>
<dbReference type="HOGENOM" id="CLU_1917689_0_0_1"/>
<dbReference type="KEGG" id="pbn:PADG_07309"/>
<dbReference type="EMBL" id="KN275967">
    <property type="protein sequence ID" value="EEH42489.2"/>
    <property type="molecule type" value="Genomic_DNA"/>
</dbReference>
<dbReference type="GeneID" id="22585822"/>
<feature type="region of interest" description="Disordered" evidence="1">
    <location>
        <begin position="1"/>
        <end position="132"/>
    </location>
</feature>
<dbReference type="InParanoid" id="C1GJ73"/>
<proteinExistence type="predicted"/>
<organism evidence="2 3">
    <name type="scientific">Paracoccidioides brasiliensis (strain Pb18)</name>
    <dbReference type="NCBI Taxonomy" id="502780"/>
    <lineage>
        <taxon>Eukaryota</taxon>
        <taxon>Fungi</taxon>
        <taxon>Dikarya</taxon>
        <taxon>Ascomycota</taxon>
        <taxon>Pezizomycotina</taxon>
        <taxon>Eurotiomycetes</taxon>
        <taxon>Eurotiomycetidae</taxon>
        <taxon>Onygenales</taxon>
        <taxon>Ajellomycetaceae</taxon>
        <taxon>Paracoccidioides</taxon>
    </lineage>
</organism>
<dbReference type="VEuPathDB" id="FungiDB:PADG_07309"/>
<dbReference type="RefSeq" id="XP_010762669.1">
    <property type="nucleotide sequence ID" value="XM_010764367.1"/>
</dbReference>
<feature type="compositionally biased region" description="Polar residues" evidence="1">
    <location>
        <begin position="79"/>
        <end position="93"/>
    </location>
</feature>
<feature type="compositionally biased region" description="Basic and acidic residues" evidence="1">
    <location>
        <begin position="61"/>
        <end position="74"/>
    </location>
</feature>
<accession>C1GJ73</accession>
<evidence type="ECO:0000256" key="1">
    <source>
        <dbReference type="SAM" id="MobiDB-lite"/>
    </source>
</evidence>
<feature type="compositionally biased region" description="Low complexity" evidence="1">
    <location>
        <begin position="27"/>
        <end position="40"/>
    </location>
</feature>
<name>C1GJ73_PARBD</name>
<evidence type="ECO:0000313" key="3">
    <source>
        <dbReference type="Proteomes" id="UP000001628"/>
    </source>
</evidence>
<gene>
    <name evidence="2" type="ORF">PADG_07309</name>
</gene>
<evidence type="ECO:0000313" key="2">
    <source>
        <dbReference type="EMBL" id="EEH42489.2"/>
    </source>
</evidence>
<sequence length="132" mass="14453">MRQMQNPGQREEPSKIGKTDSQTAHRSSSTTPTPPSSSSSAREFLWQPGQPGERTANSKQRTADGGRRTARLSERVNIAQPSKSRPSPQSGLQPSAKPIKNAKQRILEYRQALPSTAKPQATSIIHAKSPER</sequence>
<dbReference type="AlphaFoldDB" id="C1GJ73"/>
<keyword evidence="3" id="KW-1185">Reference proteome</keyword>
<feature type="compositionally biased region" description="Polar residues" evidence="1">
    <location>
        <begin position="113"/>
        <end position="123"/>
    </location>
</feature>
<dbReference type="Proteomes" id="UP000001628">
    <property type="component" value="Unassembled WGS sequence"/>
</dbReference>
<reference evidence="2 3" key="1">
    <citation type="journal article" date="2011" name="PLoS Genet.">
        <title>Comparative genomic analysis of human fungal pathogens causing paracoccidioidomycosis.</title>
        <authorList>
            <person name="Desjardins C.A."/>
            <person name="Champion M.D."/>
            <person name="Holder J.W."/>
            <person name="Muszewska A."/>
            <person name="Goldberg J."/>
            <person name="Bailao A.M."/>
            <person name="Brigido M.M."/>
            <person name="Ferreira M.E."/>
            <person name="Garcia A.M."/>
            <person name="Grynberg M."/>
            <person name="Gujja S."/>
            <person name="Heiman D.I."/>
            <person name="Henn M.R."/>
            <person name="Kodira C.D."/>
            <person name="Leon-Narvaez H."/>
            <person name="Longo L.V."/>
            <person name="Ma L.J."/>
            <person name="Malavazi I."/>
            <person name="Matsuo A.L."/>
            <person name="Morais F.V."/>
            <person name="Pereira M."/>
            <person name="Rodriguez-Brito S."/>
            <person name="Sakthikumar S."/>
            <person name="Salem-Izacc S.M."/>
            <person name="Sykes S.M."/>
            <person name="Teixeira M.M."/>
            <person name="Vallejo M.C."/>
            <person name="Walter M.E."/>
            <person name="Yandava C."/>
            <person name="Young S."/>
            <person name="Zeng Q."/>
            <person name="Zucker J."/>
            <person name="Felipe M.S."/>
            <person name="Goldman G.H."/>
            <person name="Haas B.J."/>
            <person name="McEwen J.G."/>
            <person name="Nino-Vega G."/>
            <person name="Puccia R."/>
            <person name="San-Blas G."/>
            <person name="Soares C.M."/>
            <person name="Birren B.W."/>
            <person name="Cuomo C.A."/>
        </authorList>
    </citation>
    <scope>NUCLEOTIDE SEQUENCE [LARGE SCALE GENOMIC DNA]</scope>
    <source>
        <strain evidence="2 3">Pb18</strain>
    </source>
</reference>